<dbReference type="SMART" id="SM00181">
    <property type="entry name" value="EGF"/>
    <property type="match status" value="2"/>
</dbReference>
<evidence type="ECO:0000259" key="4">
    <source>
        <dbReference type="PROSITE" id="PS50026"/>
    </source>
</evidence>
<keyword evidence="1" id="KW-1015">Disulfide bond</keyword>
<dbReference type="Proteomes" id="UP001482620">
    <property type="component" value="Unassembled WGS sequence"/>
</dbReference>
<dbReference type="EMBL" id="JAHRIQ010012546">
    <property type="protein sequence ID" value="MEQ2224923.1"/>
    <property type="molecule type" value="Genomic_DNA"/>
</dbReference>
<protein>
    <recommendedName>
        <fullName evidence="4">EGF-like domain-containing protein</fullName>
    </recommendedName>
</protein>
<evidence type="ECO:0000256" key="1">
    <source>
        <dbReference type="ARBA" id="ARBA00023157"/>
    </source>
</evidence>
<dbReference type="InterPro" id="IPR052071">
    <property type="entry name" value="SCUB_EGF-like_domain"/>
</dbReference>
<dbReference type="SMART" id="SM00179">
    <property type="entry name" value="EGF_CA"/>
    <property type="match status" value="2"/>
</dbReference>
<dbReference type="InterPro" id="IPR001881">
    <property type="entry name" value="EGF-like_Ca-bd_dom"/>
</dbReference>
<organism evidence="5 6">
    <name type="scientific">Ilyodon furcidens</name>
    <name type="common">goldbreast splitfin</name>
    <dbReference type="NCBI Taxonomy" id="33524"/>
    <lineage>
        <taxon>Eukaryota</taxon>
        <taxon>Metazoa</taxon>
        <taxon>Chordata</taxon>
        <taxon>Craniata</taxon>
        <taxon>Vertebrata</taxon>
        <taxon>Euteleostomi</taxon>
        <taxon>Actinopterygii</taxon>
        <taxon>Neopterygii</taxon>
        <taxon>Teleostei</taxon>
        <taxon>Neoteleostei</taxon>
        <taxon>Acanthomorphata</taxon>
        <taxon>Ovalentaria</taxon>
        <taxon>Atherinomorphae</taxon>
        <taxon>Cyprinodontiformes</taxon>
        <taxon>Goodeidae</taxon>
        <taxon>Ilyodon</taxon>
    </lineage>
</organism>
<evidence type="ECO:0000313" key="5">
    <source>
        <dbReference type="EMBL" id="MEQ2224923.1"/>
    </source>
</evidence>
<dbReference type="Pfam" id="PF14670">
    <property type="entry name" value="FXa_inhibition"/>
    <property type="match status" value="2"/>
</dbReference>
<comment type="caution">
    <text evidence="5">The sequence shown here is derived from an EMBL/GenBank/DDBJ whole genome shotgun (WGS) entry which is preliminary data.</text>
</comment>
<dbReference type="InterPro" id="IPR000152">
    <property type="entry name" value="EGF-type_Asp/Asn_hydroxyl_site"/>
</dbReference>
<keyword evidence="3" id="KW-0732">Signal</keyword>
<dbReference type="SUPFAM" id="SSF57196">
    <property type="entry name" value="EGF/Laminin"/>
    <property type="match status" value="2"/>
</dbReference>
<dbReference type="PROSITE" id="PS01187">
    <property type="entry name" value="EGF_CA"/>
    <property type="match status" value="1"/>
</dbReference>
<proteinExistence type="predicted"/>
<feature type="signal peptide" evidence="3">
    <location>
        <begin position="1"/>
        <end position="16"/>
    </location>
</feature>
<dbReference type="Gene3D" id="2.10.25.10">
    <property type="entry name" value="Laminin"/>
    <property type="match status" value="2"/>
</dbReference>
<accession>A0ABV0SZ04</accession>
<dbReference type="InterPro" id="IPR000742">
    <property type="entry name" value="EGF"/>
</dbReference>
<evidence type="ECO:0000256" key="3">
    <source>
        <dbReference type="SAM" id="SignalP"/>
    </source>
</evidence>
<name>A0ABV0SZ04_9TELE</name>
<feature type="domain" description="EGF-like" evidence="4">
    <location>
        <begin position="80"/>
        <end position="120"/>
    </location>
</feature>
<dbReference type="PROSITE" id="PS00010">
    <property type="entry name" value="ASX_HYDROXYL"/>
    <property type="match status" value="1"/>
</dbReference>
<feature type="chain" id="PRO_5046670800" description="EGF-like domain-containing protein" evidence="3">
    <location>
        <begin position="17"/>
        <end position="139"/>
    </location>
</feature>
<comment type="caution">
    <text evidence="2">Lacks conserved residue(s) required for the propagation of feature annotation.</text>
</comment>
<dbReference type="PROSITE" id="PS50026">
    <property type="entry name" value="EGF_3"/>
    <property type="match status" value="1"/>
</dbReference>
<reference evidence="5 6" key="1">
    <citation type="submission" date="2021-06" db="EMBL/GenBank/DDBJ databases">
        <authorList>
            <person name="Palmer J.M."/>
        </authorList>
    </citation>
    <scope>NUCLEOTIDE SEQUENCE [LARGE SCALE GENOMIC DNA]</scope>
    <source>
        <strain evidence="6">if_2019</strain>
        <tissue evidence="5">Muscle</tissue>
    </source>
</reference>
<dbReference type="PANTHER" id="PTHR24046:SF2">
    <property type="entry name" value="SIGNAL PEPTIDE, CUB AND EGF-LIKE DOMAIN-CONTAINING PROTEIN 3"/>
    <property type="match status" value="1"/>
</dbReference>
<sequence length="139" mass="15221">MIAWLLIFCCDTCTQAVAVYISGSGKQITLYFRLTACFLAETCAVNNGGCDSTCHDSVTGVRCSCPVGFTLQPDRKTCKDIDECRLNNGGCDHVCRNTVGSFGCSCKKGYKLLTNERTCQAGFGRTKVQRSRLLQDMMN</sequence>
<keyword evidence="6" id="KW-1185">Reference proteome</keyword>
<evidence type="ECO:0000313" key="6">
    <source>
        <dbReference type="Proteomes" id="UP001482620"/>
    </source>
</evidence>
<dbReference type="PROSITE" id="PS01186">
    <property type="entry name" value="EGF_2"/>
    <property type="match status" value="1"/>
</dbReference>
<evidence type="ECO:0000256" key="2">
    <source>
        <dbReference type="PROSITE-ProRule" id="PRU00076"/>
    </source>
</evidence>
<keyword evidence="2" id="KW-0245">EGF-like domain</keyword>
<gene>
    <name evidence="5" type="ORF">ILYODFUR_012308</name>
</gene>
<dbReference type="PANTHER" id="PTHR24046">
    <property type="entry name" value="SIGNAL PEPTIDE, CUB AND EGF-LIKE DOMAIN-CONTAINING"/>
    <property type="match status" value="1"/>
</dbReference>
<dbReference type="InterPro" id="IPR018097">
    <property type="entry name" value="EGF_Ca-bd_CS"/>
</dbReference>